<evidence type="ECO:0000313" key="6">
    <source>
        <dbReference type="Proteomes" id="UP000015103"/>
    </source>
</evidence>
<dbReference type="PROSITE" id="PS50923">
    <property type="entry name" value="SUSHI"/>
    <property type="match status" value="1"/>
</dbReference>
<protein>
    <submittedName>
        <fullName evidence="5">Sushi domain-containing protein</fullName>
    </submittedName>
</protein>
<dbReference type="Proteomes" id="UP000015103">
    <property type="component" value="Unassembled WGS sequence"/>
</dbReference>
<dbReference type="SMART" id="SM00032">
    <property type="entry name" value="CCP"/>
    <property type="match status" value="1"/>
</dbReference>
<dbReference type="Pfam" id="PF00084">
    <property type="entry name" value="Sushi"/>
    <property type="match status" value="1"/>
</dbReference>
<proteinExistence type="predicted"/>
<keyword evidence="1" id="KW-0732">Signal</keyword>
<sequence length="102" mass="10967">MLALMSPIIKYHYLFLDCSTLEENILTDVGIIKLKKHIGWIGEKCGHPAVPANAKLALSSESLDPGTIATYTCDDGYELFGSPTSTCSASGVWQGELPFCGN</sequence>
<dbReference type="PANTHER" id="PTHR45656">
    <property type="entry name" value="PROTEIN CBR-CLEC-78"/>
    <property type="match status" value="1"/>
</dbReference>
<dbReference type="EMBL" id="ACPB03018977">
    <property type="status" value="NOT_ANNOTATED_CDS"/>
    <property type="molecule type" value="Genomic_DNA"/>
</dbReference>
<name>T1HHH2_RHOPR</name>
<feature type="disulfide bond" evidence="4">
    <location>
        <begin position="73"/>
        <end position="100"/>
    </location>
</feature>
<evidence type="ECO:0000256" key="3">
    <source>
        <dbReference type="ARBA" id="ARBA00023157"/>
    </source>
</evidence>
<dbReference type="VEuPathDB" id="VectorBase:RPRC003495"/>
<comment type="caution">
    <text evidence="4">Lacks conserved residue(s) required for the propagation of feature annotation.</text>
</comment>
<evidence type="ECO:0000256" key="1">
    <source>
        <dbReference type="ARBA" id="ARBA00022729"/>
    </source>
</evidence>
<dbReference type="CDD" id="cd00033">
    <property type="entry name" value="CCP"/>
    <property type="match status" value="1"/>
</dbReference>
<dbReference type="InterPro" id="IPR000436">
    <property type="entry name" value="Sushi_SCR_CCP_dom"/>
</dbReference>
<evidence type="ECO:0000256" key="4">
    <source>
        <dbReference type="PROSITE-ProRule" id="PRU00302"/>
    </source>
</evidence>
<dbReference type="HOGENOM" id="CLU_2280823_0_0_1"/>
<keyword evidence="4" id="KW-0768">Sushi</keyword>
<dbReference type="AlphaFoldDB" id="T1HHH2"/>
<evidence type="ECO:0000313" key="5">
    <source>
        <dbReference type="EnsemblMetazoa" id="RPRC003495-PA"/>
    </source>
</evidence>
<evidence type="ECO:0000256" key="2">
    <source>
        <dbReference type="ARBA" id="ARBA00022737"/>
    </source>
</evidence>
<dbReference type="EnsemblMetazoa" id="RPRC003495-RA">
    <property type="protein sequence ID" value="RPRC003495-PA"/>
    <property type="gene ID" value="RPRC003495"/>
</dbReference>
<keyword evidence="2" id="KW-0677">Repeat</keyword>
<dbReference type="InterPro" id="IPR051277">
    <property type="entry name" value="SEZ6_CSMD_C4BPB_Regulators"/>
</dbReference>
<accession>T1HHH2</accession>
<dbReference type="SUPFAM" id="SSF57535">
    <property type="entry name" value="Complement control module/SCR domain"/>
    <property type="match status" value="1"/>
</dbReference>
<keyword evidence="6" id="KW-1185">Reference proteome</keyword>
<keyword evidence="3 4" id="KW-1015">Disulfide bond</keyword>
<dbReference type="STRING" id="13249.T1HHH2"/>
<dbReference type="InParanoid" id="T1HHH2"/>
<dbReference type="Gene3D" id="2.10.70.10">
    <property type="entry name" value="Complement Module, domain 1"/>
    <property type="match status" value="1"/>
</dbReference>
<reference evidence="5" key="1">
    <citation type="submission" date="2015-05" db="UniProtKB">
        <authorList>
            <consortium name="EnsemblMetazoa"/>
        </authorList>
    </citation>
    <scope>IDENTIFICATION</scope>
</reference>
<dbReference type="PANTHER" id="PTHR45656:SF4">
    <property type="entry name" value="PROTEIN CBR-CLEC-78"/>
    <property type="match status" value="1"/>
</dbReference>
<dbReference type="InterPro" id="IPR035976">
    <property type="entry name" value="Sushi/SCR/CCP_sf"/>
</dbReference>
<organism evidence="5 6">
    <name type="scientific">Rhodnius prolixus</name>
    <name type="common">Triatomid bug</name>
    <dbReference type="NCBI Taxonomy" id="13249"/>
    <lineage>
        <taxon>Eukaryota</taxon>
        <taxon>Metazoa</taxon>
        <taxon>Ecdysozoa</taxon>
        <taxon>Arthropoda</taxon>
        <taxon>Hexapoda</taxon>
        <taxon>Insecta</taxon>
        <taxon>Pterygota</taxon>
        <taxon>Neoptera</taxon>
        <taxon>Paraneoptera</taxon>
        <taxon>Hemiptera</taxon>
        <taxon>Heteroptera</taxon>
        <taxon>Panheteroptera</taxon>
        <taxon>Cimicomorpha</taxon>
        <taxon>Reduviidae</taxon>
        <taxon>Triatominae</taxon>
        <taxon>Rhodnius</taxon>
    </lineage>
</organism>